<keyword evidence="2" id="KW-0732">Signal</keyword>
<gene>
    <name evidence="3" type="ORF">ASU35_16935</name>
</gene>
<dbReference type="RefSeq" id="WP_058351426.1">
    <property type="nucleotide sequence ID" value="NZ_CABMMD010000016.1"/>
</dbReference>
<dbReference type="EMBL" id="LNAM01000016">
    <property type="protein sequence ID" value="KSV60374.1"/>
    <property type="molecule type" value="Genomic_DNA"/>
</dbReference>
<dbReference type="PROSITE" id="PS51257">
    <property type="entry name" value="PROKAR_LIPOPROTEIN"/>
    <property type="match status" value="1"/>
</dbReference>
<feature type="region of interest" description="Disordered" evidence="1">
    <location>
        <begin position="26"/>
        <end position="66"/>
    </location>
</feature>
<feature type="compositionally biased region" description="Basic and acidic residues" evidence="1">
    <location>
        <begin position="38"/>
        <end position="51"/>
    </location>
</feature>
<protein>
    <recommendedName>
        <fullName evidence="5">Lipoprotein</fullName>
    </recommendedName>
</protein>
<proteinExistence type="predicted"/>
<organism evidence="3 4">
    <name type="scientific">Acetivibrio ethanolgignens</name>
    <dbReference type="NCBI Taxonomy" id="290052"/>
    <lineage>
        <taxon>Bacteria</taxon>
        <taxon>Bacillati</taxon>
        <taxon>Bacillota</taxon>
        <taxon>Clostridia</taxon>
        <taxon>Eubacteriales</taxon>
        <taxon>Oscillospiraceae</taxon>
        <taxon>Acetivibrio</taxon>
    </lineage>
</organism>
<dbReference type="Proteomes" id="UP000054874">
    <property type="component" value="Unassembled WGS sequence"/>
</dbReference>
<feature type="chain" id="PRO_5039605500" description="Lipoprotein" evidence="2">
    <location>
        <begin position="22"/>
        <end position="286"/>
    </location>
</feature>
<keyword evidence="4" id="KW-1185">Reference proteome</keyword>
<evidence type="ECO:0000313" key="4">
    <source>
        <dbReference type="Proteomes" id="UP000054874"/>
    </source>
</evidence>
<name>A0A0V8QJG1_9FIRM</name>
<evidence type="ECO:0000256" key="2">
    <source>
        <dbReference type="SAM" id="SignalP"/>
    </source>
</evidence>
<dbReference type="STRING" id="290052.ASU35_16935"/>
<accession>A0A0V8QJG1</accession>
<sequence>MKRKVLSLLLCGLLACSTLTACGGSVDSAKSGVESDVEVSKDDETGNKVEDDSNVSSEENSTIEPSIYTELTMGESSLEDTLSYLFSVTADVNTNNVTDLSSRLDTAYGKLILGYEGEAFFQFDKNDDNSYTLRTISHLKMPYSDSDDFREKGDALISYFDKLYTRGVYAKGENRFPAYLVKDSADSIVVLYMHPDATEARGYFIDIEMKYEDAFDKNFETEDANKKFDDYCWFDSNGNAYQPEFYKTNLTVDNLFSNIDEANIDLYTFHVQAPAEAQEAAPADGE</sequence>
<dbReference type="AlphaFoldDB" id="A0A0V8QJG1"/>
<comment type="caution">
    <text evidence="3">The sequence shown here is derived from an EMBL/GenBank/DDBJ whole genome shotgun (WGS) entry which is preliminary data.</text>
</comment>
<evidence type="ECO:0000256" key="1">
    <source>
        <dbReference type="SAM" id="MobiDB-lite"/>
    </source>
</evidence>
<evidence type="ECO:0008006" key="5">
    <source>
        <dbReference type="Google" id="ProtNLM"/>
    </source>
</evidence>
<evidence type="ECO:0000313" key="3">
    <source>
        <dbReference type="EMBL" id="KSV60374.1"/>
    </source>
</evidence>
<reference evidence="3 4" key="1">
    <citation type="submission" date="2015-11" db="EMBL/GenBank/DDBJ databases">
        <title>Butyribacter intestini gen. nov., sp. nov., a butyric acid-producing bacterium of the family Lachnospiraceae isolated from the human faeces.</title>
        <authorList>
            <person name="Zou Y."/>
            <person name="Xue W."/>
            <person name="Luo G."/>
            <person name="Lv M."/>
        </authorList>
    </citation>
    <scope>NUCLEOTIDE SEQUENCE [LARGE SCALE GENOMIC DNA]</scope>
    <source>
        <strain evidence="3 4">ACET-33324</strain>
    </source>
</reference>
<feature type="signal peptide" evidence="2">
    <location>
        <begin position="1"/>
        <end position="21"/>
    </location>
</feature>